<dbReference type="Proteomes" id="UP000199271">
    <property type="component" value="Unassembled WGS sequence"/>
</dbReference>
<feature type="binding site" evidence="1">
    <location>
        <position position="188"/>
    </location>
    <ligand>
        <name>Zn(2+)</name>
        <dbReference type="ChEBI" id="CHEBI:29105"/>
    </ligand>
</feature>
<name>A0A9Q3SVU8_9LACO</name>
<gene>
    <name evidence="2" type="ORF">C122C_0194</name>
    <name evidence="3" type="ORF">KIJ12_01650</name>
</gene>
<dbReference type="GO" id="GO:0008725">
    <property type="term" value="F:DNA-3-methyladenine glycosylase activity"/>
    <property type="evidence" value="ECO:0007669"/>
    <property type="project" value="UniProtKB-EC"/>
</dbReference>
<dbReference type="AlphaFoldDB" id="A0A9Q3SVU8"/>
<evidence type="ECO:0000313" key="5">
    <source>
        <dbReference type="Proteomes" id="UP000752647"/>
    </source>
</evidence>
<dbReference type="GeneID" id="34301310"/>
<feature type="binding site" evidence="1">
    <location>
        <position position="9"/>
    </location>
    <ligand>
        <name>Zn(2+)</name>
        <dbReference type="ChEBI" id="CHEBI:29105"/>
    </ligand>
</feature>
<dbReference type="RefSeq" id="WP_010382090.1">
    <property type="nucleotide sequence ID" value="NZ_BPKT01000011.1"/>
</dbReference>
<proteinExistence type="predicted"/>
<accession>A0A9Q3SVU8</accession>
<keyword evidence="4" id="KW-1185">Reference proteome</keyword>
<evidence type="ECO:0000313" key="4">
    <source>
        <dbReference type="Proteomes" id="UP000199271"/>
    </source>
</evidence>
<evidence type="ECO:0000313" key="2">
    <source>
        <dbReference type="EMBL" id="CUW18823.1"/>
    </source>
</evidence>
<dbReference type="Gene3D" id="1.10.340.30">
    <property type="entry name" value="Hypothetical protein, domain 2"/>
    <property type="match status" value="1"/>
</dbReference>
<dbReference type="EMBL" id="FBSY01000019">
    <property type="protein sequence ID" value="CUW18823.1"/>
    <property type="molecule type" value="Genomic_DNA"/>
</dbReference>
<dbReference type="EC" id="3.2.2.20" evidence="2"/>
<protein>
    <submittedName>
        <fullName evidence="2 3">DNA-3-methyladenine glycosylase</fullName>
        <ecNumber evidence="2">3.2.2.20</ecNumber>
    </submittedName>
</protein>
<organism evidence="3 5">
    <name type="scientific">Leuconostoc gasicomitatum</name>
    <dbReference type="NCBI Taxonomy" id="115778"/>
    <lineage>
        <taxon>Bacteria</taxon>
        <taxon>Bacillati</taxon>
        <taxon>Bacillota</taxon>
        <taxon>Bacilli</taxon>
        <taxon>Lactobacillales</taxon>
        <taxon>Lactobacillaceae</taxon>
        <taxon>Leuconostoc</taxon>
        <taxon>Leuconostoc gelidum group</taxon>
    </lineage>
</organism>
<keyword evidence="1" id="KW-0862">Zinc</keyword>
<dbReference type="SUPFAM" id="SSF48150">
    <property type="entry name" value="DNA-glycosylase"/>
    <property type="match status" value="1"/>
</dbReference>
<reference evidence="2 4" key="1">
    <citation type="submission" date="2015-12" db="EMBL/GenBank/DDBJ databases">
        <authorList>
            <person name="Andreevskaya M."/>
        </authorList>
    </citation>
    <scope>NUCLEOTIDE SEQUENCE [LARGE SCALE GENOMIC DNA]</scope>
    <source>
        <strain evidence="2 4">C122c</strain>
    </source>
</reference>
<dbReference type="PANTHER" id="PTHR30037:SF4">
    <property type="entry name" value="DNA-3-METHYLADENINE GLYCOSYLASE I"/>
    <property type="match status" value="1"/>
</dbReference>
<dbReference type="PANTHER" id="PTHR30037">
    <property type="entry name" value="DNA-3-METHYLADENINE GLYCOSYLASE 1"/>
    <property type="match status" value="1"/>
</dbReference>
<sequence>MVTKKIVRCQWVAKYEVTNDMTKYHDQEWGRPLRDDDRSLFELLTLEVFQAGLSWEISLRKRPGMKLAFHDFDVLQVSQMTEKEALDLKTNPNIIRNGLKILATINNARAIKRVQDEFDSFSNYIWQFTNNKIIDNQVIANQDVPAQNALSQTVAKDMKKRGFKFLGPVTIYSYLQGIGIINDHEKTCSFKYHD</sequence>
<evidence type="ECO:0000313" key="3">
    <source>
        <dbReference type="EMBL" id="MBZ5961870.1"/>
    </source>
</evidence>
<dbReference type="EMBL" id="JAHBFI010000003">
    <property type="protein sequence ID" value="MBZ5961870.1"/>
    <property type="molecule type" value="Genomic_DNA"/>
</dbReference>
<feature type="binding site" evidence="1">
    <location>
        <position position="25"/>
    </location>
    <ligand>
        <name>Zn(2+)</name>
        <dbReference type="ChEBI" id="CHEBI:29105"/>
    </ligand>
</feature>
<dbReference type="InterPro" id="IPR052891">
    <property type="entry name" value="DNA-3mA_glycosylase"/>
</dbReference>
<comment type="caution">
    <text evidence="3">The sequence shown here is derived from an EMBL/GenBank/DDBJ whole genome shotgun (WGS) entry which is preliminary data.</text>
</comment>
<feature type="binding site" evidence="1">
    <location>
        <position position="184"/>
    </location>
    <ligand>
        <name>Zn(2+)</name>
        <dbReference type="ChEBI" id="CHEBI:29105"/>
    </ligand>
</feature>
<keyword evidence="1" id="KW-0479">Metal-binding</keyword>
<dbReference type="Proteomes" id="UP000752647">
    <property type="component" value="Unassembled WGS sequence"/>
</dbReference>
<keyword evidence="2" id="KW-0326">Glycosidase</keyword>
<dbReference type="GO" id="GO:0046872">
    <property type="term" value="F:metal ion binding"/>
    <property type="evidence" value="ECO:0007669"/>
    <property type="project" value="UniProtKB-KW"/>
</dbReference>
<evidence type="ECO:0000256" key="1">
    <source>
        <dbReference type="PIRSR" id="PIRSR605019-1"/>
    </source>
</evidence>
<reference evidence="3" key="2">
    <citation type="submission" date="2021-05" db="EMBL/GenBank/DDBJ databases">
        <title>Pangenome of Leuconostoc gelidum warrants species status for Leuconostoc gelidum subsp. gasicomitatum.</title>
        <authorList>
            <person name="Johansson P."/>
            <person name="Sade E."/>
            <person name="Hultman J."/>
            <person name="Auvinen P."/>
            <person name="Bjorkroth J."/>
        </authorList>
    </citation>
    <scope>NUCLEOTIDE SEQUENCE</scope>
    <source>
        <strain evidence="3">A.21.4</strain>
    </source>
</reference>
<dbReference type="InterPro" id="IPR011257">
    <property type="entry name" value="DNA_glycosylase"/>
</dbReference>
<dbReference type="OMA" id="HMQATGM"/>
<dbReference type="InterPro" id="IPR005019">
    <property type="entry name" value="Adenine_glyco"/>
</dbReference>
<dbReference type="GO" id="GO:0006284">
    <property type="term" value="P:base-excision repair"/>
    <property type="evidence" value="ECO:0007669"/>
    <property type="project" value="InterPro"/>
</dbReference>
<dbReference type="Pfam" id="PF03352">
    <property type="entry name" value="Adenine_glyco"/>
    <property type="match status" value="1"/>
</dbReference>
<keyword evidence="2" id="KW-0378">Hydrolase</keyword>